<dbReference type="Gene3D" id="2.60.40.10">
    <property type="entry name" value="Immunoglobulins"/>
    <property type="match status" value="1"/>
</dbReference>
<evidence type="ECO:0000256" key="5">
    <source>
        <dbReference type="ARBA" id="ARBA00023326"/>
    </source>
</evidence>
<keyword evidence="9" id="KW-1185">Reference proteome</keyword>
<evidence type="ECO:0000256" key="2">
    <source>
        <dbReference type="ARBA" id="ARBA00022525"/>
    </source>
</evidence>
<dbReference type="PROSITE" id="PS50853">
    <property type="entry name" value="FN3"/>
    <property type="match status" value="1"/>
</dbReference>
<evidence type="ECO:0000256" key="4">
    <source>
        <dbReference type="ARBA" id="ARBA00023295"/>
    </source>
</evidence>
<feature type="compositionally biased region" description="Polar residues" evidence="6">
    <location>
        <begin position="286"/>
        <end position="300"/>
    </location>
</feature>
<sequence length="312" mass="31311">MPRVERRVTVVALLATLVMLVGGGVAWAAWTVDGSGSATGRAGALAAPTTGSVGTASCTSATTATLPVSFAPADRATGYRVQWSDSPAFTSPTTTTTTGTSTTLTITGAGTAKTVHVRVLSTLGAWVSGSSPVASAPVGPCGPTCTAGSTTVTASGDAWIDEADPTANHGSDPTLSVSSSNSGDQRALVQFDLPALPDGCTLTGATLQMYHASGTAGRTILAGRNTSSWTASTVTNDNRPTSSITDAGSSVSPSEPGTTQQWAVTPVVAAQYRGPNHGFVVRDQTENSSPAATQSYSSTEGGRPPQLVLTYG</sequence>
<evidence type="ECO:0000256" key="3">
    <source>
        <dbReference type="ARBA" id="ARBA00022729"/>
    </source>
</evidence>
<keyword evidence="4" id="KW-0378">Hydrolase</keyword>
<evidence type="ECO:0000256" key="1">
    <source>
        <dbReference type="ARBA" id="ARBA00004613"/>
    </source>
</evidence>
<comment type="caution">
    <text evidence="8">The sequence shown here is derived from an EMBL/GenBank/DDBJ whole genome shotgun (WGS) entry which is preliminary data.</text>
</comment>
<keyword evidence="4" id="KW-0326">Glycosidase</keyword>
<dbReference type="GO" id="GO:0016798">
    <property type="term" value="F:hydrolase activity, acting on glycosyl bonds"/>
    <property type="evidence" value="ECO:0007669"/>
    <property type="project" value="UniProtKB-KW"/>
</dbReference>
<dbReference type="InterPro" id="IPR013783">
    <property type="entry name" value="Ig-like_fold"/>
</dbReference>
<keyword evidence="3" id="KW-0732">Signal</keyword>
<dbReference type="AlphaFoldDB" id="A0A4R1HJ54"/>
<dbReference type="RefSeq" id="WP_132429733.1">
    <property type="nucleotide sequence ID" value="NZ_SMFZ01000002.1"/>
</dbReference>
<feature type="region of interest" description="Disordered" evidence="6">
    <location>
        <begin position="230"/>
        <end position="259"/>
    </location>
</feature>
<evidence type="ECO:0000313" key="9">
    <source>
        <dbReference type="Proteomes" id="UP000295560"/>
    </source>
</evidence>
<dbReference type="GO" id="GO:0005576">
    <property type="term" value="C:extracellular region"/>
    <property type="evidence" value="ECO:0007669"/>
    <property type="project" value="UniProtKB-SubCell"/>
</dbReference>
<dbReference type="OrthoDB" id="39703at2"/>
<keyword evidence="2" id="KW-0964">Secreted</keyword>
<accession>A0A4R1HJ54</accession>
<keyword evidence="5" id="KW-0624">Polysaccharide degradation</keyword>
<dbReference type="Proteomes" id="UP000295560">
    <property type="component" value="Unassembled WGS sequence"/>
</dbReference>
<dbReference type="EMBL" id="SMFZ01000002">
    <property type="protein sequence ID" value="TCK20923.1"/>
    <property type="molecule type" value="Genomic_DNA"/>
</dbReference>
<keyword evidence="5" id="KW-0119">Carbohydrate metabolism</keyword>
<reference evidence="8 9" key="1">
    <citation type="submission" date="2019-03" db="EMBL/GenBank/DDBJ databases">
        <title>Sequencing the genomes of 1000 actinobacteria strains.</title>
        <authorList>
            <person name="Klenk H.-P."/>
        </authorList>
    </citation>
    <scope>NUCLEOTIDE SEQUENCE [LARGE SCALE GENOMIC DNA]</scope>
    <source>
        <strain evidence="8 9">DSM 44969</strain>
    </source>
</reference>
<evidence type="ECO:0000259" key="7">
    <source>
        <dbReference type="PROSITE" id="PS50853"/>
    </source>
</evidence>
<feature type="region of interest" description="Disordered" evidence="6">
    <location>
        <begin position="275"/>
        <end position="312"/>
    </location>
</feature>
<dbReference type="SUPFAM" id="SSF49265">
    <property type="entry name" value="Fibronectin type III"/>
    <property type="match status" value="1"/>
</dbReference>
<dbReference type="Pfam" id="PF24517">
    <property type="entry name" value="CBM96"/>
    <property type="match status" value="1"/>
</dbReference>
<organism evidence="8 9">
    <name type="scientific">Pseudonocardia endophytica</name>
    <dbReference type="NCBI Taxonomy" id="401976"/>
    <lineage>
        <taxon>Bacteria</taxon>
        <taxon>Bacillati</taxon>
        <taxon>Actinomycetota</taxon>
        <taxon>Actinomycetes</taxon>
        <taxon>Pseudonocardiales</taxon>
        <taxon>Pseudonocardiaceae</taxon>
        <taxon>Pseudonocardia</taxon>
    </lineage>
</organism>
<name>A0A4R1HJ54_PSEEN</name>
<evidence type="ECO:0000256" key="6">
    <source>
        <dbReference type="SAM" id="MobiDB-lite"/>
    </source>
</evidence>
<dbReference type="InterPro" id="IPR036116">
    <property type="entry name" value="FN3_sf"/>
</dbReference>
<dbReference type="GO" id="GO:0000272">
    <property type="term" value="P:polysaccharide catabolic process"/>
    <property type="evidence" value="ECO:0007669"/>
    <property type="project" value="UniProtKB-KW"/>
</dbReference>
<comment type="subcellular location">
    <subcellularLocation>
        <location evidence="1">Secreted</location>
    </subcellularLocation>
</comment>
<proteinExistence type="predicted"/>
<protein>
    <recommendedName>
        <fullName evidence="7">Fibronectin type-III domain-containing protein</fullName>
    </recommendedName>
</protein>
<evidence type="ECO:0000313" key="8">
    <source>
        <dbReference type="EMBL" id="TCK20923.1"/>
    </source>
</evidence>
<gene>
    <name evidence="8" type="ORF">EV378_4889</name>
</gene>
<dbReference type="InterPro" id="IPR003961">
    <property type="entry name" value="FN3_dom"/>
</dbReference>
<dbReference type="NCBIfam" id="NF033679">
    <property type="entry name" value="DNRLRE_dom"/>
    <property type="match status" value="1"/>
</dbReference>
<dbReference type="InterPro" id="IPR055372">
    <property type="entry name" value="CBM96"/>
</dbReference>
<feature type="domain" description="Fibronectin type-III" evidence="7">
    <location>
        <begin position="47"/>
        <end position="141"/>
    </location>
</feature>